<organism evidence="2 3">
    <name type="scientific">Hymenobacter endophyticus</name>
    <dbReference type="NCBI Taxonomy" id="3076335"/>
    <lineage>
        <taxon>Bacteria</taxon>
        <taxon>Pseudomonadati</taxon>
        <taxon>Bacteroidota</taxon>
        <taxon>Cytophagia</taxon>
        <taxon>Cytophagales</taxon>
        <taxon>Hymenobacteraceae</taxon>
        <taxon>Hymenobacter</taxon>
    </lineage>
</organism>
<keyword evidence="3" id="KW-1185">Reference proteome</keyword>
<proteinExistence type="predicted"/>
<keyword evidence="1" id="KW-1133">Transmembrane helix</keyword>
<evidence type="ECO:0000313" key="3">
    <source>
        <dbReference type="Proteomes" id="UP001250698"/>
    </source>
</evidence>
<feature type="transmembrane region" description="Helical" evidence="1">
    <location>
        <begin position="49"/>
        <end position="73"/>
    </location>
</feature>
<keyword evidence="1" id="KW-0812">Transmembrane</keyword>
<comment type="caution">
    <text evidence="2">The sequence shown here is derived from an EMBL/GenBank/DDBJ whole genome shotgun (WGS) entry which is preliminary data.</text>
</comment>
<dbReference type="Proteomes" id="UP001250698">
    <property type="component" value="Unassembled WGS sequence"/>
</dbReference>
<keyword evidence="1" id="KW-0472">Membrane</keyword>
<dbReference type="EMBL" id="JAWDJT010000002">
    <property type="protein sequence ID" value="MDU0369561.1"/>
    <property type="molecule type" value="Genomic_DNA"/>
</dbReference>
<evidence type="ECO:0008006" key="4">
    <source>
        <dbReference type="Google" id="ProtNLM"/>
    </source>
</evidence>
<name>A0ABU3TDU8_9BACT</name>
<gene>
    <name evidence="2" type="ORF">ROI90_04070</name>
</gene>
<feature type="transmembrane region" description="Helical" evidence="1">
    <location>
        <begin position="13"/>
        <end position="37"/>
    </location>
</feature>
<reference evidence="2 3" key="1">
    <citation type="submission" date="2023-10" db="EMBL/GenBank/DDBJ databases">
        <title>Hymenobacter endophyticus sp. nov., an isolate from the leaf tissues of wheat.</title>
        <authorList>
            <person name="Dai Y."/>
        </authorList>
    </citation>
    <scope>NUCLEOTIDE SEQUENCE [LARGE SCALE GENOMIC DNA]</scope>
    <source>
        <strain evidence="2 3">ZK17L-C2</strain>
    </source>
</reference>
<dbReference type="RefSeq" id="WP_315997053.1">
    <property type="nucleotide sequence ID" value="NZ_JAWDJT010000002.1"/>
</dbReference>
<evidence type="ECO:0000313" key="2">
    <source>
        <dbReference type="EMBL" id="MDU0369561.1"/>
    </source>
</evidence>
<protein>
    <recommendedName>
        <fullName evidence="4">DUF4239 domain-containing protein</fullName>
    </recommendedName>
</protein>
<accession>A0ABU3TDU8</accession>
<sequence>MNSDINSNGENNALVKIAILLGTSISIIMVLMVIAFFHNYEIAKNTGTLGDTIGGIAGPILNFVGLLVLYFSLREQYEARSEQRVQYDKDQARSENENALITSLKLIDDIKIEVDELSKNNSLKNNNTTSHVNITNGLNINFRNNLAGYSSNKKFRFRHFPLQEYINVELQGRSGALQNIVNTYFESIQLSFSRLTMLLEISTYLVQNSKLPSDIKAKLYGMMHILVEDTIEKNLGVSMLFRHENKAIEILINKLTVLDGLLAQETKSA</sequence>
<evidence type="ECO:0000256" key="1">
    <source>
        <dbReference type="SAM" id="Phobius"/>
    </source>
</evidence>